<evidence type="ECO:0000256" key="5">
    <source>
        <dbReference type="ARBA" id="ARBA00022840"/>
    </source>
</evidence>
<evidence type="ECO:0000313" key="7">
    <source>
        <dbReference type="EMBL" id="GAA0770649.1"/>
    </source>
</evidence>
<keyword evidence="5" id="KW-0067">ATP-binding</keyword>
<name>A0ABN1KLR1_9BURK</name>
<comment type="similarity">
    <text evidence="1">Belongs to the carbohydrate kinase PfkB family.</text>
</comment>
<dbReference type="SUPFAM" id="SSF53613">
    <property type="entry name" value="Ribokinase-like"/>
    <property type="match status" value="1"/>
</dbReference>
<gene>
    <name evidence="7" type="ORF">GCM10009107_62510</name>
</gene>
<dbReference type="PANTHER" id="PTHR43085:SF1">
    <property type="entry name" value="PSEUDOURIDINE KINASE-RELATED"/>
    <property type="match status" value="1"/>
</dbReference>
<evidence type="ECO:0000259" key="6">
    <source>
        <dbReference type="Pfam" id="PF00294"/>
    </source>
</evidence>
<evidence type="ECO:0000256" key="3">
    <source>
        <dbReference type="ARBA" id="ARBA00022741"/>
    </source>
</evidence>
<dbReference type="Gene3D" id="3.40.1190.20">
    <property type="match status" value="1"/>
</dbReference>
<reference evidence="7 8" key="1">
    <citation type="journal article" date="2019" name="Int. J. Syst. Evol. Microbiol.">
        <title>The Global Catalogue of Microorganisms (GCM) 10K type strain sequencing project: providing services to taxonomists for standard genome sequencing and annotation.</title>
        <authorList>
            <consortium name="The Broad Institute Genomics Platform"/>
            <consortium name="The Broad Institute Genome Sequencing Center for Infectious Disease"/>
            <person name="Wu L."/>
            <person name="Ma J."/>
        </authorList>
    </citation>
    <scope>NUCLEOTIDE SEQUENCE [LARGE SCALE GENOMIC DNA]</scope>
    <source>
        <strain evidence="7 8">JCM 15503</strain>
    </source>
</reference>
<evidence type="ECO:0000256" key="1">
    <source>
        <dbReference type="ARBA" id="ARBA00010688"/>
    </source>
</evidence>
<evidence type="ECO:0000256" key="4">
    <source>
        <dbReference type="ARBA" id="ARBA00022777"/>
    </source>
</evidence>
<protein>
    <submittedName>
        <fullName evidence="7">Carbohydrate kinase</fullName>
    </submittedName>
</protein>
<accession>A0ABN1KLR1</accession>
<feature type="domain" description="Carbohydrate kinase PfkB" evidence="6">
    <location>
        <begin position="2"/>
        <end position="304"/>
    </location>
</feature>
<dbReference type="CDD" id="cd01167">
    <property type="entry name" value="bac_FRK"/>
    <property type="match status" value="1"/>
</dbReference>
<dbReference type="Proteomes" id="UP001500279">
    <property type="component" value="Unassembled WGS sequence"/>
</dbReference>
<dbReference type="Pfam" id="PF00294">
    <property type="entry name" value="PfkB"/>
    <property type="match status" value="1"/>
</dbReference>
<dbReference type="InterPro" id="IPR050306">
    <property type="entry name" value="PfkB_Carbo_kinase"/>
</dbReference>
<dbReference type="PANTHER" id="PTHR43085">
    <property type="entry name" value="HEXOKINASE FAMILY MEMBER"/>
    <property type="match status" value="1"/>
</dbReference>
<keyword evidence="4 7" id="KW-0418">Kinase</keyword>
<dbReference type="InterPro" id="IPR011611">
    <property type="entry name" value="PfkB_dom"/>
</dbReference>
<dbReference type="GO" id="GO:0016301">
    <property type="term" value="F:kinase activity"/>
    <property type="evidence" value="ECO:0007669"/>
    <property type="project" value="UniProtKB-KW"/>
</dbReference>
<dbReference type="RefSeq" id="WP_231012527.1">
    <property type="nucleotide sequence ID" value="NZ_BAAAEW010000052.1"/>
</dbReference>
<proteinExistence type="inferred from homology"/>
<sequence>MIVVSGEALMDVFDLGSTATGHTLDARIGGSPLNVAIGLARLAQPVRFFGGISRGFLGERLMAAMEAESVDTSLVQRTDAPTTLSLVGVRPSGVPDYAFYSHGAAEYQLPLSALDSVAAAQPAAQAYHFGSYAMVIEPTGSTQRALVEREHLRSVIAYDPNVRANVEPDLARWREVLDWMVPRTHLLKVSDEDLGLLYPGVPLAELAAGWLQAGAALVVITRGGEGAEAWSAAGHVKAAPVKVDVIDTVGAGDTFQAMLLTALNEMGLLTPDGVRGLSTEQTARILALATRAAAITCSRRGADLPRRSEVS</sequence>
<evidence type="ECO:0000313" key="8">
    <source>
        <dbReference type="Proteomes" id="UP001500279"/>
    </source>
</evidence>
<keyword evidence="2" id="KW-0808">Transferase</keyword>
<evidence type="ECO:0000256" key="2">
    <source>
        <dbReference type="ARBA" id="ARBA00022679"/>
    </source>
</evidence>
<comment type="caution">
    <text evidence="7">The sequence shown here is derived from an EMBL/GenBank/DDBJ whole genome shotgun (WGS) entry which is preliminary data.</text>
</comment>
<keyword evidence="8" id="KW-1185">Reference proteome</keyword>
<keyword evidence="3" id="KW-0547">Nucleotide-binding</keyword>
<dbReference type="EMBL" id="BAAAEW010000052">
    <property type="protein sequence ID" value="GAA0770649.1"/>
    <property type="molecule type" value="Genomic_DNA"/>
</dbReference>
<organism evidence="7 8">
    <name type="scientific">Ideonella azotifigens</name>
    <dbReference type="NCBI Taxonomy" id="513160"/>
    <lineage>
        <taxon>Bacteria</taxon>
        <taxon>Pseudomonadati</taxon>
        <taxon>Pseudomonadota</taxon>
        <taxon>Betaproteobacteria</taxon>
        <taxon>Burkholderiales</taxon>
        <taxon>Sphaerotilaceae</taxon>
        <taxon>Ideonella</taxon>
    </lineage>
</organism>
<dbReference type="InterPro" id="IPR029056">
    <property type="entry name" value="Ribokinase-like"/>
</dbReference>